<dbReference type="SUPFAM" id="SSF55797">
    <property type="entry name" value="PR-1-like"/>
    <property type="match status" value="1"/>
</dbReference>
<dbReference type="PRINTS" id="PR00838">
    <property type="entry name" value="V5ALLERGEN"/>
</dbReference>
<reference evidence="4" key="1">
    <citation type="submission" date="2021-02" db="EMBL/GenBank/DDBJ databases">
        <authorList>
            <person name="Steward A R."/>
        </authorList>
    </citation>
    <scope>NUCLEOTIDE SEQUENCE</scope>
</reference>
<dbReference type="InterPro" id="IPR035940">
    <property type="entry name" value="CAP_sf"/>
</dbReference>
<comment type="caution">
    <text evidence="4">The sequence shown here is derived from an EMBL/GenBank/DDBJ whole genome shotgun (WGS) entry which is preliminary data.</text>
</comment>
<dbReference type="Proteomes" id="UP000663880">
    <property type="component" value="Unassembled WGS sequence"/>
</dbReference>
<accession>A0A821PVG8</accession>
<proteinExistence type="predicted"/>
<keyword evidence="2" id="KW-0964">Secreted</keyword>
<dbReference type="PANTHER" id="PTHR10334">
    <property type="entry name" value="CYSTEINE-RICH SECRETORY PROTEIN-RELATED"/>
    <property type="match status" value="1"/>
</dbReference>
<dbReference type="PRINTS" id="PR00837">
    <property type="entry name" value="V5TPXLIKE"/>
</dbReference>
<feature type="domain" description="SCP" evidence="3">
    <location>
        <begin position="10"/>
        <end position="171"/>
    </location>
</feature>
<dbReference type="Pfam" id="PF00188">
    <property type="entry name" value="CAP"/>
    <property type="match status" value="1"/>
</dbReference>
<dbReference type="EMBL" id="CAJOBZ010000007">
    <property type="protein sequence ID" value="CAF4814840.1"/>
    <property type="molecule type" value="Genomic_DNA"/>
</dbReference>
<evidence type="ECO:0000313" key="4">
    <source>
        <dbReference type="EMBL" id="CAF4814840.1"/>
    </source>
</evidence>
<dbReference type="InterPro" id="IPR002413">
    <property type="entry name" value="V5_allergen-like"/>
</dbReference>
<evidence type="ECO:0000313" key="5">
    <source>
        <dbReference type="Proteomes" id="UP000663880"/>
    </source>
</evidence>
<evidence type="ECO:0000256" key="1">
    <source>
        <dbReference type="ARBA" id="ARBA00004613"/>
    </source>
</evidence>
<dbReference type="GO" id="GO:0005576">
    <property type="term" value="C:extracellular region"/>
    <property type="evidence" value="ECO:0007669"/>
    <property type="project" value="UniProtKB-SubCell"/>
</dbReference>
<dbReference type="InterPro" id="IPR001283">
    <property type="entry name" value="CRISP-related"/>
</dbReference>
<keyword evidence="5" id="KW-1185">Reference proteome</keyword>
<dbReference type="InterPro" id="IPR014044">
    <property type="entry name" value="CAP_dom"/>
</dbReference>
<dbReference type="SMART" id="SM00198">
    <property type="entry name" value="SCP"/>
    <property type="match status" value="1"/>
</dbReference>
<comment type="subcellular location">
    <subcellularLocation>
        <location evidence="1">Secreted</location>
    </subcellularLocation>
</comment>
<name>A0A821PVG8_9NEOP</name>
<dbReference type="OrthoDB" id="414826at2759"/>
<gene>
    <name evidence="4" type="ORF">PMACD_LOCUS4258</name>
</gene>
<dbReference type="CDD" id="cd05380">
    <property type="entry name" value="CAP_euk"/>
    <property type="match status" value="1"/>
</dbReference>
<organism evidence="4 5">
    <name type="scientific">Pieris macdunnoughi</name>
    <dbReference type="NCBI Taxonomy" id="345717"/>
    <lineage>
        <taxon>Eukaryota</taxon>
        <taxon>Metazoa</taxon>
        <taxon>Ecdysozoa</taxon>
        <taxon>Arthropoda</taxon>
        <taxon>Hexapoda</taxon>
        <taxon>Insecta</taxon>
        <taxon>Pterygota</taxon>
        <taxon>Neoptera</taxon>
        <taxon>Endopterygota</taxon>
        <taxon>Lepidoptera</taxon>
        <taxon>Glossata</taxon>
        <taxon>Ditrysia</taxon>
        <taxon>Papilionoidea</taxon>
        <taxon>Pieridae</taxon>
        <taxon>Pierinae</taxon>
        <taxon>Pieris</taxon>
    </lineage>
</organism>
<protein>
    <recommendedName>
        <fullName evidence="3">SCP domain-containing protein</fullName>
    </recommendedName>
</protein>
<dbReference type="AlphaFoldDB" id="A0A821PVG8"/>
<sequence length="474" mass="53781">MHETLLKSDNDKEEILDKINSRRNKVASGAIRSLPPAKNMLKLGWNDELAFLAQRWADQCLSNDLMDECTGNGTIGQNIGTLYGEAPRLSPATLVDLWYMELLSFNSNIISDYRPSTTSRLAHYEYFTQLIWANNREVGCGAVKFQERSGNKNRTVQRLVCNFLPGGNIKEQSVYNEGNPCSDCPYNSDCDSKYTFLCGQISVFKENVERRVNIQYSNILINNTSTDLDTNKDYSNEKLRESSNDTETDIAFDLYAHLFNVSNYEATTKKESATFCKNLLAVDEFIDLLRKKLSTDNIFRELLLTKAPGGESQYTDAKIDAIVSKIYSKKTQSTTTKPTDSDIMNSTLLADLVEAVIFRNRDKMTTLEVVFPSTEVIEAKTVQMQAELGEIPRNLEFTGHYFFPEDSEDDQTDTTESYYDQSNIPVSEIIMELEELKRKQHTRDFVEEILESDSNANTVTKSHIIASDNNMNGN</sequence>
<evidence type="ECO:0000256" key="2">
    <source>
        <dbReference type="ARBA" id="ARBA00022525"/>
    </source>
</evidence>
<dbReference type="Gene3D" id="3.40.33.10">
    <property type="entry name" value="CAP"/>
    <property type="match status" value="1"/>
</dbReference>
<evidence type="ECO:0000259" key="3">
    <source>
        <dbReference type="SMART" id="SM00198"/>
    </source>
</evidence>